<keyword evidence="7" id="KW-1185">Reference proteome</keyword>
<sequence>MLNVRGAALVAIAAAVALLASGCSSAGEPAGGGSTAVDQVKVASIDVEGTIPLLIGEEQGIFKKHGIQVTSTMSPAFDGTLASVMNGQADVGFAASPPMIRAMVKGAPITAVAQTAIISGEEQQAAVVAKDPSLKSPKDLVGKRVAVASLNDLASIGIRVAVAKDGGNPDGVQFVELPGPQRLPALTDGKVDAAIFIGAPAVSALKIDGVHLVFQYTEALPAGSPLDMYFSKADFATGNADLLKRFRAAMTEACEYANANPDLVREHIRKLLTDVPEQAGVVDQLELTKYRTDINPKALMELQDALVQYGGLEKTVSADRFFSFENGK</sequence>
<dbReference type="InterPro" id="IPR015168">
    <property type="entry name" value="SsuA/THI5"/>
</dbReference>
<dbReference type="PROSITE" id="PS51257">
    <property type="entry name" value="PROKAR_LIPOPROTEIN"/>
    <property type="match status" value="1"/>
</dbReference>
<evidence type="ECO:0000313" key="6">
    <source>
        <dbReference type="EMBL" id="GAA1797299.1"/>
    </source>
</evidence>
<dbReference type="Gene3D" id="3.40.190.10">
    <property type="entry name" value="Periplasmic binding protein-like II"/>
    <property type="match status" value="2"/>
</dbReference>
<dbReference type="RefSeq" id="WP_344033174.1">
    <property type="nucleotide sequence ID" value="NZ_BAAAOB010000004.1"/>
</dbReference>
<evidence type="ECO:0000259" key="5">
    <source>
        <dbReference type="Pfam" id="PF09084"/>
    </source>
</evidence>
<evidence type="ECO:0000256" key="2">
    <source>
        <dbReference type="ARBA" id="ARBA00010742"/>
    </source>
</evidence>
<evidence type="ECO:0000256" key="1">
    <source>
        <dbReference type="ARBA" id="ARBA00004418"/>
    </source>
</evidence>
<proteinExistence type="inferred from homology"/>
<keyword evidence="3 4" id="KW-0732">Signal</keyword>
<dbReference type="SUPFAM" id="SSF53850">
    <property type="entry name" value="Periplasmic binding protein-like II"/>
    <property type="match status" value="1"/>
</dbReference>
<dbReference type="Pfam" id="PF09084">
    <property type="entry name" value="NMT1"/>
    <property type="match status" value="1"/>
</dbReference>
<organism evidence="6 7">
    <name type="scientific">Leucobacter iarius</name>
    <dbReference type="NCBI Taxonomy" id="333963"/>
    <lineage>
        <taxon>Bacteria</taxon>
        <taxon>Bacillati</taxon>
        <taxon>Actinomycetota</taxon>
        <taxon>Actinomycetes</taxon>
        <taxon>Micrococcales</taxon>
        <taxon>Microbacteriaceae</taxon>
        <taxon>Leucobacter</taxon>
    </lineage>
</organism>
<dbReference type="PANTHER" id="PTHR30024:SF47">
    <property type="entry name" value="TAURINE-BINDING PERIPLASMIC PROTEIN"/>
    <property type="match status" value="1"/>
</dbReference>
<gene>
    <name evidence="6" type="primary">tauA</name>
    <name evidence="6" type="ORF">GCM10009768_27830</name>
</gene>
<protein>
    <submittedName>
        <fullName evidence="6">Taurine ABC transporter substrate-binding protein</fullName>
    </submittedName>
</protein>
<reference evidence="6 7" key="1">
    <citation type="journal article" date="2019" name="Int. J. Syst. Evol. Microbiol.">
        <title>The Global Catalogue of Microorganisms (GCM) 10K type strain sequencing project: providing services to taxonomists for standard genome sequencing and annotation.</title>
        <authorList>
            <consortium name="The Broad Institute Genomics Platform"/>
            <consortium name="The Broad Institute Genome Sequencing Center for Infectious Disease"/>
            <person name="Wu L."/>
            <person name="Ma J."/>
        </authorList>
    </citation>
    <scope>NUCLEOTIDE SEQUENCE [LARGE SCALE GENOMIC DNA]</scope>
    <source>
        <strain evidence="6 7">JCM 14736</strain>
    </source>
</reference>
<name>A0ABN2LRG6_9MICO</name>
<feature type="signal peptide" evidence="4">
    <location>
        <begin position="1"/>
        <end position="26"/>
    </location>
</feature>
<evidence type="ECO:0000256" key="3">
    <source>
        <dbReference type="ARBA" id="ARBA00022729"/>
    </source>
</evidence>
<feature type="chain" id="PRO_5046178069" evidence="4">
    <location>
        <begin position="27"/>
        <end position="328"/>
    </location>
</feature>
<evidence type="ECO:0000256" key="4">
    <source>
        <dbReference type="SAM" id="SignalP"/>
    </source>
</evidence>
<comment type="subcellular location">
    <subcellularLocation>
        <location evidence="1">Periplasm</location>
    </subcellularLocation>
</comment>
<dbReference type="Proteomes" id="UP001500851">
    <property type="component" value="Unassembled WGS sequence"/>
</dbReference>
<feature type="domain" description="SsuA/THI5-like" evidence="5">
    <location>
        <begin position="51"/>
        <end position="262"/>
    </location>
</feature>
<dbReference type="EMBL" id="BAAAOB010000004">
    <property type="protein sequence ID" value="GAA1797299.1"/>
    <property type="molecule type" value="Genomic_DNA"/>
</dbReference>
<comment type="caution">
    <text evidence="6">The sequence shown here is derived from an EMBL/GenBank/DDBJ whole genome shotgun (WGS) entry which is preliminary data.</text>
</comment>
<comment type="similarity">
    <text evidence="2">Belongs to the bacterial solute-binding protein SsuA/TauA family.</text>
</comment>
<evidence type="ECO:0000313" key="7">
    <source>
        <dbReference type="Proteomes" id="UP001500851"/>
    </source>
</evidence>
<dbReference type="PANTHER" id="PTHR30024">
    <property type="entry name" value="ALIPHATIC SULFONATES-BINDING PROTEIN-RELATED"/>
    <property type="match status" value="1"/>
</dbReference>
<accession>A0ABN2LRG6</accession>